<dbReference type="KEGG" id="ddz:DSYM_07720"/>
<evidence type="ECO:0000259" key="6">
    <source>
        <dbReference type="PROSITE" id="PS50977"/>
    </source>
</evidence>
<feature type="domain" description="HTH tetR-type" evidence="6">
    <location>
        <begin position="11"/>
        <end position="71"/>
    </location>
</feature>
<dbReference type="GO" id="GO:0000976">
    <property type="term" value="F:transcription cis-regulatory region binding"/>
    <property type="evidence" value="ECO:0007669"/>
    <property type="project" value="TreeGrafter"/>
</dbReference>
<dbReference type="InterPro" id="IPR001647">
    <property type="entry name" value="HTH_TetR"/>
</dbReference>
<keyword evidence="3 5" id="KW-0238">DNA-binding</keyword>
<name>A0A809QXC9_9PROT</name>
<evidence type="ECO:0000313" key="8">
    <source>
        <dbReference type="Proteomes" id="UP000662914"/>
    </source>
</evidence>
<proteinExistence type="predicted"/>
<dbReference type="InterPro" id="IPR036271">
    <property type="entry name" value="Tet_transcr_reg_TetR-rel_C_sf"/>
</dbReference>
<sequence length="202" mass="21932">MQPVRARLSTEARQAEIVDTVLDLSASVSPGDITTVDIARSLGLTQGALFKHFPSKDAIWLAVMGWVESHLLSALDAAALAAPTPLEGLRAVFMKHARFVAKHPGVPRLILNELQKPRDTPIKRRARSMQESYRKLIVRLLAEAQGRGEVAASLDKEGAATLFIGAVQGLMLQAMLAGSTTKLEAEARRVFALYLNAIREPS</sequence>
<dbReference type="InterPro" id="IPR009057">
    <property type="entry name" value="Homeodomain-like_sf"/>
</dbReference>
<dbReference type="Proteomes" id="UP000662914">
    <property type="component" value="Chromosome"/>
</dbReference>
<dbReference type="EMBL" id="AP021857">
    <property type="protein sequence ID" value="BBO20073.1"/>
    <property type="molecule type" value="Genomic_DNA"/>
</dbReference>
<evidence type="ECO:0000256" key="5">
    <source>
        <dbReference type="PROSITE-ProRule" id="PRU00335"/>
    </source>
</evidence>
<keyword evidence="4" id="KW-0804">Transcription</keyword>
<dbReference type="AlphaFoldDB" id="A0A809QXC9"/>
<dbReference type="PROSITE" id="PS50977">
    <property type="entry name" value="HTH_TETR_2"/>
    <property type="match status" value="1"/>
</dbReference>
<evidence type="ECO:0000256" key="3">
    <source>
        <dbReference type="ARBA" id="ARBA00023125"/>
    </source>
</evidence>
<dbReference type="InterPro" id="IPR011075">
    <property type="entry name" value="TetR_C"/>
</dbReference>
<reference evidence="7" key="1">
    <citation type="journal article" name="DNA Res.">
        <title>The physiological potential of anammox bacteria as revealed by their core genome structure.</title>
        <authorList>
            <person name="Okubo T."/>
            <person name="Toyoda A."/>
            <person name="Fukuhara K."/>
            <person name="Uchiyama I."/>
            <person name="Harigaya Y."/>
            <person name="Kuroiwa M."/>
            <person name="Suzuki T."/>
            <person name="Murakami Y."/>
            <person name="Suwa Y."/>
            <person name="Takami H."/>
        </authorList>
    </citation>
    <scope>NUCLEOTIDE SEQUENCE</scope>
    <source>
        <strain evidence="7">317325-3</strain>
    </source>
</reference>
<evidence type="ECO:0000256" key="1">
    <source>
        <dbReference type="ARBA" id="ARBA00022491"/>
    </source>
</evidence>
<evidence type="ECO:0000313" key="7">
    <source>
        <dbReference type="EMBL" id="BBO20073.1"/>
    </source>
</evidence>
<dbReference type="GO" id="GO:0003700">
    <property type="term" value="F:DNA-binding transcription factor activity"/>
    <property type="evidence" value="ECO:0007669"/>
    <property type="project" value="TreeGrafter"/>
</dbReference>
<dbReference type="SUPFAM" id="SSF46689">
    <property type="entry name" value="Homeodomain-like"/>
    <property type="match status" value="1"/>
</dbReference>
<dbReference type="PANTHER" id="PTHR30055">
    <property type="entry name" value="HTH-TYPE TRANSCRIPTIONAL REGULATOR RUTR"/>
    <property type="match status" value="1"/>
</dbReference>
<dbReference type="Gene3D" id="1.10.357.10">
    <property type="entry name" value="Tetracycline Repressor, domain 2"/>
    <property type="match status" value="1"/>
</dbReference>
<keyword evidence="1" id="KW-0678">Repressor</keyword>
<dbReference type="InterPro" id="IPR050109">
    <property type="entry name" value="HTH-type_TetR-like_transc_reg"/>
</dbReference>
<accession>A0A809QXC9</accession>
<gene>
    <name evidence="7" type="ORF">DSYM_07720</name>
</gene>
<organism evidence="7 8">
    <name type="scientific">Candidatus Desulfobacillus denitrificans</name>
    <dbReference type="NCBI Taxonomy" id="2608985"/>
    <lineage>
        <taxon>Bacteria</taxon>
        <taxon>Pseudomonadati</taxon>
        <taxon>Pseudomonadota</taxon>
        <taxon>Betaproteobacteria</taxon>
        <taxon>Candidatus Desulfobacillus</taxon>
    </lineage>
</organism>
<evidence type="ECO:0000256" key="2">
    <source>
        <dbReference type="ARBA" id="ARBA00023015"/>
    </source>
</evidence>
<dbReference type="PROSITE" id="PS01081">
    <property type="entry name" value="HTH_TETR_1"/>
    <property type="match status" value="1"/>
</dbReference>
<dbReference type="PANTHER" id="PTHR30055:SF234">
    <property type="entry name" value="HTH-TYPE TRANSCRIPTIONAL REGULATOR BETI"/>
    <property type="match status" value="1"/>
</dbReference>
<feature type="DNA-binding region" description="H-T-H motif" evidence="5">
    <location>
        <begin position="34"/>
        <end position="53"/>
    </location>
</feature>
<keyword evidence="2" id="KW-0805">Transcription regulation</keyword>
<dbReference type="Pfam" id="PF16925">
    <property type="entry name" value="TetR_C_13"/>
    <property type="match status" value="1"/>
</dbReference>
<protein>
    <submittedName>
        <fullName evidence="7">TetR family transcriptional regulator</fullName>
    </submittedName>
</protein>
<dbReference type="SUPFAM" id="SSF48498">
    <property type="entry name" value="Tetracyclin repressor-like, C-terminal domain"/>
    <property type="match status" value="1"/>
</dbReference>
<evidence type="ECO:0000256" key="4">
    <source>
        <dbReference type="ARBA" id="ARBA00023163"/>
    </source>
</evidence>
<dbReference type="Pfam" id="PF00440">
    <property type="entry name" value="TetR_N"/>
    <property type="match status" value="1"/>
</dbReference>
<dbReference type="InterPro" id="IPR023772">
    <property type="entry name" value="DNA-bd_HTH_TetR-type_CS"/>
</dbReference>